<dbReference type="OrthoDB" id="6238128at2"/>
<accession>A0A317Q9T2</accession>
<dbReference type="RefSeq" id="WP_110075455.1">
    <property type="nucleotide sequence ID" value="NZ_QGTT01000004.1"/>
</dbReference>
<comment type="caution">
    <text evidence="2">The sequence shown here is derived from an EMBL/GenBank/DDBJ whole genome shotgun (WGS) entry which is preliminary data.</text>
</comment>
<keyword evidence="1" id="KW-0732">Signal</keyword>
<reference evidence="2 3" key="1">
    <citation type="submission" date="2018-05" db="EMBL/GenBank/DDBJ databases">
        <title>Freshwater and sediment microbial communities from various areas in North America, analyzing microbe dynamics in response to fracking.</title>
        <authorList>
            <person name="Lamendella R."/>
        </authorList>
    </citation>
    <scope>NUCLEOTIDE SEQUENCE [LARGE SCALE GENOMIC DNA]</scope>
    <source>
        <strain evidence="2 3">125B1</strain>
    </source>
</reference>
<feature type="chain" id="PRO_5016264057" evidence="1">
    <location>
        <begin position="33"/>
        <end position="159"/>
    </location>
</feature>
<protein>
    <submittedName>
        <fullName evidence="2">Uncharacterized protein</fullName>
    </submittedName>
</protein>
<organism evidence="2 3">
    <name type="scientific">Pseudidiomarina maritima</name>
    <dbReference type="NCBI Taxonomy" id="519453"/>
    <lineage>
        <taxon>Bacteria</taxon>
        <taxon>Pseudomonadati</taxon>
        <taxon>Pseudomonadota</taxon>
        <taxon>Gammaproteobacteria</taxon>
        <taxon>Alteromonadales</taxon>
        <taxon>Idiomarinaceae</taxon>
        <taxon>Pseudidiomarina</taxon>
    </lineage>
</organism>
<dbReference type="Proteomes" id="UP000246964">
    <property type="component" value="Unassembled WGS sequence"/>
</dbReference>
<evidence type="ECO:0000313" key="2">
    <source>
        <dbReference type="EMBL" id="PWW14070.1"/>
    </source>
</evidence>
<sequence length="159" mass="17283">MASAATAKQPSNNFISACAGLLLVCFSPQVLANELASSPPSSSASTGPIPVCFYGQQVRGQNCEGDPQLLSAFHFRQLPSAELQGYLPTPAQLKAWLQHPAHAHHVKQLEQVSGTDAYLLTSEFVRHGSEFLVTAVALDTRQVELRPWRQPLLVLLLRP</sequence>
<proteinExistence type="predicted"/>
<keyword evidence="3" id="KW-1185">Reference proteome</keyword>
<feature type="signal peptide" evidence="1">
    <location>
        <begin position="1"/>
        <end position="32"/>
    </location>
</feature>
<evidence type="ECO:0000256" key="1">
    <source>
        <dbReference type="SAM" id="SignalP"/>
    </source>
</evidence>
<gene>
    <name evidence="2" type="ORF">DET45_1046</name>
</gene>
<dbReference type="AlphaFoldDB" id="A0A317Q9T2"/>
<evidence type="ECO:0000313" key="3">
    <source>
        <dbReference type="Proteomes" id="UP000246964"/>
    </source>
</evidence>
<dbReference type="EMBL" id="QGTT01000004">
    <property type="protein sequence ID" value="PWW14070.1"/>
    <property type="molecule type" value="Genomic_DNA"/>
</dbReference>
<name>A0A317Q9T2_9GAMM</name>